<dbReference type="PANTHER" id="PTHR22298">
    <property type="entry name" value="ENDO-1,4-BETA-GLUCANASE"/>
    <property type="match status" value="1"/>
</dbReference>
<evidence type="ECO:0000256" key="5">
    <source>
        <dbReference type="ARBA" id="ARBA00023326"/>
    </source>
</evidence>
<evidence type="ECO:0000259" key="10">
    <source>
        <dbReference type="Pfam" id="PF02018"/>
    </source>
</evidence>
<dbReference type="Pfam" id="PF02927">
    <property type="entry name" value="CelD_N"/>
    <property type="match status" value="1"/>
</dbReference>
<comment type="caution">
    <text evidence="12">The sequence shown here is derived from an EMBL/GenBank/DDBJ whole genome shotgun (WGS) entry which is preliminary data.</text>
</comment>
<feature type="active site" evidence="7">
    <location>
        <position position="745"/>
    </location>
</feature>
<evidence type="ECO:0000256" key="8">
    <source>
        <dbReference type="RuleBase" id="RU361166"/>
    </source>
</evidence>
<feature type="domain" description="CBM-cenC" evidence="10">
    <location>
        <begin position="27"/>
        <end position="143"/>
    </location>
</feature>
<proteinExistence type="inferred from homology"/>
<evidence type="ECO:0000313" key="13">
    <source>
        <dbReference type="Proteomes" id="UP001230207"/>
    </source>
</evidence>
<gene>
    <name evidence="12" type="ORF">QO002_003421</name>
</gene>
<accession>A0ABU0BSR2</accession>
<keyword evidence="3 6" id="KW-0119">Carbohydrate metabolism</keyword>
<dbReference type="SUPFAM" id="SSF48208">
    <property type="entry name" value="Six-hairpin glycosidases"/>
    <property type="match status" value="1"/>
</dbReference>
<dbReference type="RefSeq" id="WP_307231758.1">
    <property type="nucleotide sequence ID" value="NZ_JAUSVF010000001.1"/>
</dbReference>
<feature type="domain" description="Cellulase Ig-like" evidence="11">
    <location>
        <begin position="191"/>
        <end position="268"/>
    </location>
</feature>
<dbReference type="SUPFAM" id="SSF49785">
    <property type="entry name" value="Galactose-binding domain-like"/>
    <property type="match status" value="1"/>
</dbReference>
<comment type="similarity">
    <text evidence="1 6 8">Belongs to the glycosyl hydrolase 9 (cellulase E) family.</text>
</comment>
<dbReference type="SUPFAM" id="SSF81296">
    <property type="entry name" value="E set domains"/>
    <property type="match status" value="1"/>
</dbReference>
<dbReference type="Pfam" id="PF02018">
    <property type="entry name" value="CBM_4_9"/>
    <property type="match status" value="1"/>
</dbReference>
<evidence type="ECO:0000259" key="9">
    <source>
        <dbReference type="Pfam" id="PF00759"/>
    </source>
</evidence>
<sequence>MILRNGVACVALVVLGLLLVQARAEETIVDGAFEQAKDGFWGSGDVVLSRDNGKLCAAVPAGGQMWDRLMGVNDLSLKPGKTYRLKIKTESREEHRFPILVQRAAEPWTAQVRIDGRAGEDPTDISTIFVATEAAPAQLVFHLGGAQGPWHLCIDDVTLAEVDTKPATAAMAATPLPSGTPSPLEVLPPLVNQSGYFLDGPKRVTIISSSAKPLDFRLIDASGATVGEGTTKLAGFDPTVGADTHVADFSAFHRAGEGYRIVVGDATSFSFSIGRDVYSKLRIDALSWFYPQRSGIEIDGAIAGAAYARPAGHINQEENKGDSDVGCLSGSAAETLYGDWHCGYRLDVTGGWYDAGDNGKYAVNGAISAAQLLGTFERGMIYGGGASAALSDSLSRIPENGNGVPDLLDEARWELEFLLKMIVPDGQPLAGMVHHKVHDTAWTVLPLLPHMDAQERALHRPSTAATLDFAATAAQGARLFAAYDDDFSQKLLTAAKKAWLAAAANPVLYAPTSDGLQGGGDYDDDDVIDETYWAAAELFISTGEKKYLTALHASPYWAGPIFSPAGAFHWRNPAALGRINLALYGDKLPKKDLSMIRKSVVSAAGNFLKLQQKEPFGQIYRPAESRYDWGSNHAILQNMIVMAAGYDLSGDRGLLQGIRESMDYILGRNAMNMSYVTGYGSVSPHNQHSRWYAHQVDASFPNPPVGSLAGGPNSTPVDEIARNRLQGCVPQTCYVDDIAAYGSNEIAINWNAPLVYVASFLADAL</sequence>
<dbReference type="InterPro" id="IPR003305">
    <property type="entry name" value="CenC_carb-bd"/>
</dbReference>
<name>A0ABU0BSR2_9HYPH</name>
<dbReference type="Gene3D" id="2.60.40.10">
    <property type="entry name" value="Immunoglobulins"/>
    <property type="match status" value="1"/>
</dbReference>
<comment type="catalytic activity">
    <reaction evidence="8">
        <text>Endohydrolysis of (1-&gt;4)-beta-D-glucosidic linkages in cellulose, lichenin and cereal beta-D-glucans.</text>
        <dbReference type="EC" id="3.2.1.4"/>
    </reaction>
</comment>
<feature type="active site" evidence="7">
    <location>
        <position position="736"/>
    </location>
</feature>
<dbReference type="InterPro" id="IPR014756">
    <property type="entry name" value="Ig_E-set"/>
</dbReference>
<keyword evidence="8" id="KW-0136">Cellulose degradation</keyword>
<keyword evidence="5 6" id="KW-0624">Polysaccharide degradation</keyword>
<dbReference type="PROSITE" id="PS00592">
    <property type="entry name" value="GH9_2"/>
    <property type="match status" value="1"/>
</dbReference>
<dbReference type="PROSITE" id="PS00698">
    <property type="entry name" value="GH9_3"/>
    <property type="match status" value="1"/>
</dbReference>
<dbReference type="Gene3D" id="2.60.120.260">
    <property type="entry name" value="Galactose-binding domain-like"/>
    <property type="match status" value="1"/>
</dbReference>
<keyword evidence="13" id="KW-1185">Reference proteome</keyword>
<dbReference type="EC" id="3.2.1.4" evidence="8"/>
<organism evidence="12 13">
    <name type="scientific">Pararhizobium capsulatum DSM 1112</name>
    <dbReference type="NCBI Taxonomy" id="1121113"/>
    <lineage>
        <taxon>Bacteria</taxon>
        <taxon>Pseudomonadati</taxon>
        <taxon>Pseudomonadota</taxon>
        <taxon>Alphaproteobacteria</taxon>
        <taxon>Hyphomicrobiales</taxon>
        <taxon>Rhizobiaceae</taxon>
        <taxon>Rhizobium/Agrobacterium group</taxon>
        <taxon>Pararhizobium</taxon>
    </lineage>
</organism>
<dbReference type="Proteomes" id="UP001230207">
    <property type="component" value="Unassembled WGS sequence"/>
</dbReference>
<dbReference type="InterPro" id="IPR012341">
    <property type="entry name" value="6hp_glycosidase-like_sf"/>
</dbReference>
<dbReference type="InterPro" id="IPR004197">
    <property type="entry name" value="Cellulase_Ig-like"/>
</dbReference>
<dbReference type="InterPro" id="IPR033126">
    <property type="entry name" value="Glyco_hydro_9_Asp/Glu_AS"/>
</dbReference>
<dbReference type="InterPro" id="IPR001701">
    <property type="entry name" value="Glyco_hydro_9"/>
</dbReference>
<feature type="domain" description="Glycoside hydrolase family 9" evidence="9">
    <location>
        <begin position="278"/>
        <end position="757"/>
    </location>
</feature>
<evidence type="ECO:0000256" key="1">
    <source>
        <dbReference type="ARBA" id="ARBA00007072"/>
    </source>
</evidence>
<dbReference type="InterPro" id="IPR008928">
    <property type="entry name" value="6-hairpin_glycosidase_sf"/>
</dbReference>
<evidence type="ECO:0000256" key="7">
    <source>
        <dbReference type="PROSITE-ProRule" id="PRU10060"/>
    </source>
</evidence>
<evidence type="ECO:0000256" key="6">
    <source>
        <dbReference type="PROSITE-ProRule" id="PRU10059"/>
    </source>
</evidence>
<evidence type="ECO:0000256" key="4">
    <source>
        <dbReference type="ARBA" id="ARBA00023295"/>
    </source>
</evidence>
<feature type="active site" evidence="6">
    <location>
        <position position="688"/>
    </location>
</feature>
<evidence type="ECO:0000313" key="12">
    <source>
        <dbReference type="EMBL" id="MDQ0321283.1"/>
    </source>
</evidence>
<keyword evidence="2 6" id="KW-0378">Hydrolase</keyword>
<evidence type="ECO:0000256" key="3">
    <source>
        <dbReference type="ARBA" id="ARBA00023277"/>
    </source>
</evidence>
<evidence type="ECO:0000256" key="2">
    <source>
        <dbReference type="ARBA" id="ARBA00022801"/>
    </source>
</evidence>
<dbReference type="Gene3D" id="1.50.10.10">
    <property type="match status" value="1"/>
</dbReference>
<protein>
    <recommendedName>
        <fullName evidence="8">Endoglucanase</fullName>
        <ecNumber evidence="8">3.2.1.4</ecNumber>
    </recommendedName>
</protein>
<keyword evidence="4 6" id="KW-0326">Glycosidase</keyword>
<dbReference type="GO" id="GO:0008810">
    <property type="term" value="F:cellulase activity"/>
    <property type="evidence" value="ECO:0007669"/>
    <property type="project" value="UniProtKB-EC"/>
</dbReference>
<dbReference type="CDD" id="cd02850">
    <property type="entry name" value="E_set_Cellulase_N"/>
    <property type="match status" value="1"/>
</dbReference>
<dbReference type="InterPro" id="IPR018221">
    <property type="entry name" value="Glyco_hydro_9_His_AS"/>
</dbReference>
<dbReference type="InterPro" id="IPR013783">
    <property type="entry name" value="Ig-like_fold"/>
</dbReference>
<dbReference type="EMBL" id="JAUSVF010000001">
    <property type="protein sequence ID" value="MDQ0321283.1"/>
    <property type="molecule type" value="Genomic_DNA"/>
</dbReference>
<reference evidence="12 13" key="1">
    <citation type="submission" date="2023-07" db="EMBL/GenBank/DDBJ databases">
        <title>Genomic Encyclopedia of Type Strains, Phase IV (KMG-IV): sequencing the most valuable type-strain genomes for metagenomic binning, comparative biology and taxonomic classification.</title>
        <authorList>
            <person name="Goeker M."/>
        </authorList>
    </citation>
    <scope>NUCLEOTIDE SEQUENCE [LARGE SCALE GENOMIC DNA]</scope>
    <source>
        <strain evidence="12 13">DSM 1112</strain>
    </source>
</reference>
<evidence type="ECO:0000259" key="11">
    <source>
        <dbReference type="Pfam" id="PF02927"/>
    </source>
</evidence>
<dbReference type="Pfam" id="PF00759">
    <property type="entry name" value="Glyco_hydro_9"/>
    <property type="match status" value="1"/>
</dbReference>
<dbReference type="InterPro" id="IPR008979">
    <property type="entry name" value="Galactose-bd-like_sf"/>
</dbReference>